<dbReference type="PROSITE" id="PS00108">
    <property type="entry name" value="PROTEIN_KINASE_ST"/>
    <property type="match status" value="1"/>
</dbReference>
<dbReference type="InterPro" id="IPR011009">
    <property type="entry name" value="Kinase-like_dom_sf"/>
</dbReference>
<dbReference type="InterPro" id="IPR000719">
    <property type="entry name" value="Prot_kinase_dom"/>
</dbReference>
<dbReference type="EC" id="2.7.11.1" evidence="1"/>
<evidence type="ECO:0000313" key="12">
    <source>
        <dbReference type="EMBL" id="KAK9948235.1"/>
    </source>
</evidence>
<evidence type="ECO:0000256" key="5">
    <source>
        <dbReference type="ARBA" id="ARBA00022777"/>
    </source>
</evidence>
<gene>
    <name evidence="12" type="ORF">M0R45_003821</name>
</gene>
<evidence type="ECO:0000313" key="13">
    <source>
        <dbReference type="Proteomes" id="UP001457282"/>
    </source>
</evidence>
<comment type="caution">
    <text evidence="12">The sequence shown here is derived from an EMBL/GenBank/DDBJ whole genome shotgun (WGS) entry which is preliminary data.</text>
</comment>
<dbReference type="GO" id="GO:0000245">
    <property type="term" value="P:spliceosomal complex assembly"/>
    <property type="evidence" value="ECO:0007669"/>
    <property type="project" value="TreeGrafter"/>
</dbReference>
<dbReference type="GO" id="GO:0050684">
    <property type="term" value="P:regulation of mRNA processing"/>
    <property type="evidence" value="ECO:0007669"/>
    <property type="project" value="TreeGrafter"/>
</dbReference>
<evidence type="ECO:0000256" key="9">
    <source>
        <dbReference type="PROSITE-ProRule" id="PRU10141"/>
    </source>
</evidence>
<dbReference type="GO" id="GO:0004674">
    <property type="term" value="F:protein serine/threonine kinase activity"/>
    <property type="evidence" value="ECO:0007669"/>
    <property type="project" value="UniProtKB-KW"/>
</dbReference>
<keyword evidence="5" id="KW-0418">Kinase</keyword>
<dbReference type="SUPFAM" id="SSF56112">
    <property type="entry name" value="Protein kinase-like (PK-like)"/>
    <property type="match status" value="1"/>
</dbReference>
<dbReference type="PANTHER" id="PTHR47634:SF5">
    <property type="entry name" value="OS09G0552300 PROTEIN"/>
    <property type="match status" value="1"/>
</dbReference>
<dbReference type="GO" id="GO:0005524">
    <property type="term" value="F:ATP binding"/>
    <property type="evidence" value="ECO:0007669"/>
    <property type="project" value="UniProtKB-UniRule"/>
</dbReference>
<evidence type="ECO:0000256" key="6">
    <source>
        <dbReference type="ARBA" id="ARBA00022840"/>
    </source>
</evidence>
<feature type="binding site" evidence="9">
    <location>
        <position position="67"/>
    </location>
    <ligand>
        <name>ATP</name>
        <dbReference type="ChEBI" id="CHEBI:30616"/>
    </ligand>
</feature>
<dbReference type="Gene3D" id="3.30.200.20">
    <property type="entry name" value="Phosphorylase Kinase, domain 1"/>
    <property type="match status" value="1"/>
</dbReference>
<keyword evidence="6 9" id="KW-0067">ATP-binding</keyword>
<evidence type="ECO:0000256" key="8">
    <source>
        <dbReference type="ARBA" id="ARBA00048679"/>
    </source>
</evidence>
<evidence type="ECO:0000256" key="3">
    <source>
        <dbReference type="ARBA" id="ARBA00022679"/>
    </source>
</evidence>
<evidence type="ECO:0000259" key="11">
    <source>
        <dbReference type="PROSITE" id="PS50011"/>
    </source>
</evidence>
<protein>
    <recommendedName>
        <fullName evidence="1">non-specific serine/threonine protein kinase</fullName>
        <ecNumber evidence="1">2.7.11.1</ecNumber>
    </recommendedName>
</protein>
<keyword evidence="13" id="KW-1185">Reference proteome</keyword>
<proteinExistence type="inferred from homology"/>
<dbReference type="SMART" id="SM00220">
    <property type="entry name" value="S_TKc"/>
    <property type="match status" value="1"/>
</dbReference>
<dbReference type="FunFam" id="3.30.200.20:FF:000303">
    <property type="entry name" value="Protein kinase superfamily protein"/>
    <property type="match status" value="1"/>
</dbReference>
<dbReference type="EMBL" id="JBEDUW010000001">
    <property type="protein sequence ID" value="KAK9948235.1"/>
    <property type="molecule type" value="Genomic_DNA"/>
</dbReference>
<organism evidence="12 13">
    <name type="scientific">Rubus argutus</name>
    <name type="common">Southern blackberry</name>
    <dbReference type="NCBI Taxonomy" id="59490"/>
    <lineage>
        <taxon>Eukaryota</taxon>
        <taxon>Viridiplantae</taxon>
        <taxon>Streptophyta</taxon>
        <taxon>Embryophyta</taxon>
        <taxon>Tracheophyta</taxon>
        <taxon>Spermatophyta</taxon>
        <taxon>Magnoliopsida</taxon>
        <taxon>eudicotyledons</taxon>
        <taxon>Gunneridae</taxon>
        <taxon>Pentapetalae</taxon>
        <taxon>rosids</taxon>
        <taxon>fabids</taxon>
        <taxon>Rosales</taxon>
        <taxon>Rosaceae</taxon>
        <taxon>Rosoideae</taxon>
        <taxon>Rosoideae incertae sedis</taxon>
        <taxon>Rubus</taxon>
    </lineage>
</organism>
<accession>A0AAW1YHU5</accession>
<evidence type="ECO:0000256" key="7">
    <source>
        <dbReference type="ARBA" id="ARBA00047899"/>
    </source>
</evidence>
<dbReference type="CDD" id="cd14136">
    <property type="entry name" value="STKc_SRPK"/>
    <property type="match status" value="1"/>
</dbReference>
<evidence type="ECO:0000256" key="1">
    <source>
        <dbReference type="ARBA" id="ARBA00012513"/>
    </source>
</evidence>
<comment type="catalytic activity">
    <reaction evidence="8">
        <text>L-seryl-[protein] + ATP = O-phospho-L-seryl-[protein] + ADP + H(+)</text>
        <dbReference type="Rhea" id="RHEA:17989"/>
        <dbReference type="Rhea" id="RHEA-COMP:9863"/>
        <dbReference type="Rhea" id="RHEA-COMP:11604"/>
        <dbReference type="ChEBI" id="CHEBI:15378"/>
        <dbReference type="ChEBI" id="CHEBI:29999"/>
        <dbReference type="ChEBI" id="CHEBI:30616"/>
        <dbReference type="ChEBI" id="CHEBI:83421"/>
        <dbReference type="ChEBI" id="CHEBI:456216"/>
        <dbReference type="EC" id="2.7.11.1"/>
    </reaction>
</comment>
<dbReference type="PROSITE" id="PS00107">
    <property type="entry name" value="PROTEIN_KINASE_ATP"/>
    <property type="match status" value="1"/>
</dbReference>
<dbReference type="PANTHER" id="PTHR47634">
    <property type="entry name" value="PROTEIN KINASE DOMAIN-CONTAINING PROTEIN-RELATED"/>
    <property type="match status" value="1"/>
</dbReference>
<sequence>MSCSSSSGSEEDDEGIDSYRKGGYHAVRIGDQFAGGRYVAQRKLGWGQFSTVWLAYDTTSSMYVALKIQKSAAQFAQAALHEIQVLTAIAEGDSSNSKCVVRLIDHFKHAGPNGQHLCMVLEFLGDSLLRLIKYNRYKGLKLNKVREICKCILMGMDYLHRELGIIHTDLKPENILLFNTIDPAKDPVRSKVTPILERPEGNMNGGVTMSIIEKKLKRRAKRAVAKISLRRESMGGGAAPKSERDIDGIDVRCKVVDFGNACWADKQLAEEIQTRQYRAPEVIIRSGYSYSVDMWSFACTAFELATGDMLFAPKMGQGFSEDEDHLALMMELLGKMPRKVAIGGARSKDFFDRHGDLKRIRRLKFWPLDKILIDRYKFSETDAREFADFLCPIFDFAPEKRPTAQQCLQHPWLNGITSTQGEVKNNSNVEKVNVGMSNLQIKVGK</sequence>
<dbReference type="PROSITE" id="PS50011">
    <property type="entry name" value="PROTEIN_KINASE_DOM"/>
    <property type="match status" value="1"/>
</dbReference>
<keyword evidence="2 10" id="KW-0723">Serine/threonine-protein kinase</keyword>
<feature type="domain" description="Protein kinase" evidence="11">
    <location>
        <begin position="38"/>
        <end position="413"/>
    </location>
</feature>
<dbReference type="Proteomes" id="UP001457282">
    <property type="component" value="Unassembled WGS sequence"/>
</dbReference>
<comment type="similarity">
    <text evidence="10">Belongs to the protein kinase superfamily.</text>
</comment>
<dbReference type="InterPro" id="IPR017441">
    <property type="entry name" value="Protein_kinase_ATP_BS"/>
</dbReference>
<reference evidence="12 13" key="1">
    <citation type="journal article" date="2023" name="G3 (Bethesda)">
        <title>A chromosome-length genome assembly and annotation of blackberry (Rubus argutus, cv. 'Hillquist').</title>
        <authorList>
            <person name="Bruna T."/>
            <person name="Aryal R."/>
            <person name="Dudchenko O."/>
            <person name="Sargent D.J."/>
            <person name="Mead D."/>
            <person name="Buti M."/>
            <person name="Cavallini A."/>
            <person name="Hytonen T."/>
            <person name="Andres J."/>
            <person name="Pham M."/>
            <person name="Weisz D."/>
            <person name="Mascagni F."/>
            <person name="Usai G."/>
            <person name="Natali L."/>
            <person name="Bassil N."/>
            <person name="Fernandez G.E."/>
            <person name="Lomsadze A."/>
            <person name="Armour M."/>
            <person name="Olukolu B."/>
            <person name="Poorten T."/>
            <person name="Britton C."/>
            <person name="Davik J."/>
            <person name="Ashrafi H."/>
            <person name="Aiden E.L."/>
            <person name="Borodovsky M."/>
            <person name="Worthington M."/>
        </authorList>
    </citation>
    <scope>NUCLEOTIDE SEQUENCE [LARGE SCALE GENOMIC DNA]</scope>
    <source>
        <strain evidence="12">PI 553951</strain>
    </source>
</reference>
<keyword evidence="4 9" id="KW-0547">Nucleotide-binding</keyword>
<dbReference type="Pfam" id="PF00069">
    <property type="entry name" value="Pkinase"/>
    <property type="match status" value="2"/>
</dbReference>
<dbReference type="AlphaFoldDB" id="A0AAW1YHU5"/>
<dbReference type="Gene3D" id="1.10.510.10">
    <property type="entry name" value="Transferase(Phosphotransferase) domain 1"/>
    <property type="match status" value="1"/>
</dbReference>
<comment type="catalytic activity">
    <reaction evidence="7">
        <text>L-threonyl-[protein] + ATP = O-phospho-L-threonyl-[protein] + ADP + H(+)</text>
        <dbReference type="Rhea" id="RHEA:46608"/>
        <dbReference type="Rhea" id="RHEA-COMP:11060"/>
        <dbReference type="Rhea" id="RHEA-COMP:11605"/>
        <dbReference type="ChEBI" id="CHEBI:15378"/>
        <dbReference type="ChEBI" id="CHEBI:30013"/>
        <dbReference type="ChEBI" id="CHEBI:30616"/>
        <dbReference type="ChEBI" id="CHEBI:61977"/>
        <dbReference type="ChEBI" id="CHEBI:456216"/>
        <dbReference type="EC" id="2.7.11.1"/>
    </reaction>
</comment>
<evidence type="ECO:0000256" key="2">
    <source>
        <dbReference type="ARBA" id="ARBA00022527"/>
    </source>
</evidence>
<name>A0AAW1YHU5_RUBAR</name>
<evidence type="ECO:0000256" key="4">
    <source>
        <dbReference type="ARBA" id="ARBA00022741"/>
    </source>
</evidence>
<evidence type="ECO:0000256" key="10">
    <source>
        <dbReference type="RuleBase" id="RU000304"/>
    </source>
</evidence>
<dbReference type="InterPro" id="IPR051334">
    <property type="entry name" value="SRPK"/>
</dbReference>
<dbReference type="InterPro" id="IPR008271">
    <property type="entry name" value="Ser/Thr_kinase_AS"/>
</dbReference>
<keyword evidence="3" id="KW-0808">Transferase</keyword>
<dbReference type="FunFam" id="1.10.510.10:FF:000425">
    <property type="entry name" value="Serine/threonine-protein kinase SRPK"/>
    <property type="match status" value="1"/>
</dbReference>